<dbReference type="InterPro" id="IPR035995">
    <property type="entry name" value="Bowman-Birk_prot_inh"/>
</dbReference>
<dbReference type="PANTHER" id="PTHR33479">
    <property type="entry name" value="BOWMAN-BIRK TYPE BRAN TRYPSIN INHIBITOR"/>
    <property type="match status" value="1"/>
</dbReference>
<evidence type="ECO:0000256" key="7">
    <source>
        <dbReference type="RuleBase" id="RU003856"/>
    </source>
</evidence>
<name>A0A8V3_COPJA</name>
<dbReference type="EMBL" id="AB257868">
    <property type="protein sequence ID" value="BAF35949.1"/>
    <property type="molecule type" value="mRNA"/>
</dbReference>
<feature type="site" description="Reactive bond for trypsin" evidence="5">
    <location>
        <begin position="65"/>
        <end position="66"/>
    </location>
</feature>
<protein>
    <recommendedName>
        <fullName evidence="8">Bowman-Birk serine protease inhibitors family domain-containing protein</fullName>
    </recommendedName>
</protein>
<keyword evidence="2 7" id="KW-0646">Protease inhibitor</keyword>
<sequence>MPFTENQSKGLTEIYIVVALEVAARGSNTSCCNQCLCTKSIPPQCRCTDVKEYCHSSCTNCLCTRSIPPQCRCTDVKLDNCAPPSCRKMDIEQVRILS</sequence>
<dbReference type="PANTHER" id="PTHR33479:SF19">
    <property type="entry name" value="BOWMAN-BIRK TYPE PROTEINASE INHIBITOR C-II"/>
    <property type="match status" value="1"/>
</dbReference>
<evidence type="ECO:0000256" key="6">
    <source>
        <dbReference type="PIRSR" id="PIRSR600877-51"/>
    </source>
</evidence>
<feature type="disulfide bond" evidence="6">
    <location>
        <begin position="35"/>
        <end position="81"/>
    </location>
</feature>
<dbReference type="GO" id="GO:0005576">
    <property type="term" value="C:extracellular region"/>
    <property type="evidence" value="ECO:0007669"/>
    <property type="project" value="InterPro"/>
</dbReference>
<evidence type="ECO:0000256" key="5">
    <source>
        <dbReference type="PIRSR" id="PIRSR600877-50"/>
    </source>
</evidence>
<feature type="disulfide bond" evidence="6">
    <location>
        <begin position="37"/>
        <end position="45"/>
    </location>
</feature>
<evidence type="ECO:0000313" key="9">
    <source>
        <dbReference type="EMBL" id="BAF35949.1"/>
    </source>
</evidence>
<feature type="disulfide bond" evidence="6">
    <location>
        <begin position="54"/>
        <end position="61"/>
    </location>
</feature>
<evidence type="ECO:0000256" key="2">
    <source>
        <dbReference type="ARBA" id="ARBA00022690"/>
    </source>
</evidence>
<feature type="disulfide bond" evidence="6">
    <location>
        <begin position="58"/>
        <end position="73"/>
    </location>
</feature>
<reference evidence="9" key="1">
    <citation type="journal article" date="2007" name="Plant Cell Physiol.">
        <title>Bowman-birk proteinase inhibitor confers heavy metal and multiple drug tolerance in yeast.</title>
        <authorList>
            <person name="Shitan N."/>
            <person name="Horiuchi K."/>
            <person name="Sato F."/>
            <person name="Yazaki K."/>
        </authorList>
    </citation>
    <scope>NUCLEOTIDE SEQUENCE</scope>
</reference>
<accession>A0A8V3</accession>
<feature type="domain" description="Bowman-Birk serine protease inhibitors family" evidence="8">
    <location>
        <begin position="31"/>
        <end position="86"/>
    </location>
</feature>
<comment type="similarity">
    <text evidence="1 7">Belongs to the Bowman-Birk serine protease inhibitor family.</text>
</comment>
<feature type="disulfide bond" evidence="6">
    <location>
        <begin position="32"/>
        <end position="47"/>
    </location>
</feature>
<dbReference type="AlphaFoldDB" id="A0A8V3"/>
<evidence type="ECO:0000259" key="8">
    <source>
        <dbReference type="SMART" id="SM00269"/>
    </source>
</evidence>
<keyword evidence="4 6" id="KW-1015">Disulfide bond</keyword>
<dbReference type="Pfam" id="PF00228">
    <property type="entry name" value="Bowman-Birk_leg"/>
    <property type="match status" value="2"/>
</dbReference>
<dbReference type="SMART" id="SM00269">
    <property type="entry name" value="BowB"/>
    <property type="match status" value="1"/>
</dbReference>
<feature type="disulfide bond" evidence="6">
    <location>
        <begin position="63"/>
        <end position="71"/>
    </location>
</feature>
<evidence type="ECO:0000256" key="3">
    <source>
        <dbReference type="ARBA" id="ARBA00022900"/>
    </source>
</evidence>
<dbReference type="Gene3D" id="2.10.69.10">
    <property type="entry name" value="Cysteine Protease (Bromelain) Inhibitor, subunit H"/>
    <property type="match status" value="1"/>
</dbReference>
<feature type="disulfide bond" evidence="6">
    <location>
        <begin position="31"/>
        <end position="86"/>
    </location>
</feature>
<dbReference type="GO" id="GO:0004867">
    <property type="term" value="F:serine-type endopeptidase inhibitor activity"/>
    <property type="evidence" value="ECO:0007669"/>
    <property type="project" value="UniProtKB-KW"/>
</dbReference>
<evidence type="ECO:0000256" key="1">
    <source>
        <dbReference type="ARBA" id="ARBA00008506"/>
    </source>
</evidence>
<dbReference type="SUPFAM" id="SSF57247">
    <property type="entry name" value="Bowman-Birk inhibitor, BBI"/>
    <property type="match status" value="1"/>
</dbReference>
<evidence type="ECO:0000256" key="4">
    <source>
        <dbReference type="ARBA" id="ARBA00023157"/>
    </source>
</evidence>
<keyword evidence="3 7" id="KW-0722">Serine protease inhibitor</keyword>
<dbReference type="InterPro" id="IPR000877">
    <property type="entry name" value="Prot_inh_BBI"/>
</dbReference>
<organism evidence="9">
    <name type="scientific">Coptis japonica</name>
    <name type="common">Japanese goldthread</name>
    <dbReference type="NCBI Taxonomy" id="3442"/>
    <lineage>
        <taxon>Eukaryota</taxon>
        <taxon>Viridiplantae</taxon>
        <taxon>Streptophyta</taxon>
        <taxon>Embryophyta</taxon>
        <taxon>Tracheophyta</taxon>
        <taxon>Spermatophyta</taxon>
        <taxon>Magnoliopsida</taxon>
        <taxon>Ranunculales</taxon>
        <taxon>Ranunculaceae</taxon>
        <taxon>Coptidoideae</taxon>
        <taxon>Coptis</taxon>
    </lineage>
</organism>
<feature type="site" description="Reactive bond for trypsin" evidence="5">
    <location>
        <begin position="39"/>
        <end position="40"/>
    </location>
</feature>
<proteinExistence type="evidence at transcript level"/>
<dbReference type="CDD" id="cd00023">
    <property type="entry name" value="BBI"/>
    <property type="match status" value="1"/>
</dbReference>